<accession>A0ABY0IEZ9</accession>
<name>A0ABY0IEZ9_9BACT</name>
<gene>
    <name evidence="4" type="ORF">DAY19_07475</name>
</gene>
<evidence type="ECO:0000256" key="2">
    <source>
        <dbReference type="SAM" id="SignalP"/>
    </source>
</evidence>
<dbReference type="Gene3D" id="3.40.50.1820">
    <property type="entry name" value="alpha/beta hydrolase"/>
    <property type="match status" value="1"/>
</dbReference>
<dbReference type="PANTHER" id="PTHR22946:SF9">
    <property type="entry name" value="POLYKETIDE TRANSFERASE AF380"/>
    <property type="match status" value="1"/>
</dbReference>
<dbReference type="InterPro" id="IPR008979">
    <property type="entry name" value="Galactose-bd-like_sf"/>
</dbReference>
<proteinExistence type="predicted"/>
<keyword evidence="5" id="KW-1185">Reference proteome</keyword>
<feature type="signal peptide" evidence="2">
    <location>
        <begin position="1"/>
        <end position="17"/>
    </location>
</feature>
<keyword evidence="2" id="KW-0732">Signal</keyword>
<dbReference type="Pfam" id="PF02129">
    <property type="entry name" value="Peptidase_S15"/>
    <property type="match status" value="1"/>
</dbReference>
<evidence type="ECO:0000313" key="4">
    <source>
        <dbReference type="EMBL" id="RZF21520.1"/>
    </source>
</evidence>
<dbReference type="InterPro" id="IPR000383">
    <property type="entry name" value="Xaa-Pro-like_dom"/>
</dbReference>
<evidence type="ECO:0000259" key="3">
    <source>
        <dbReference type="SMART" id="SM00939"/>
    </source>
</evidence>
<sequence>MRKYILITFLLQLSAFANICFSLNLPESKEYTYEPDVVISTFDNIELHGNLLTPKNKQGPFPTIIFPNSWTIEEHEYMAQAIRLAKEGFQVFSYSTRGWGCSGGYINVAGENDLKDLKTIIDWLEDETPAQRSNFGMAGISYGGGLSLMGLAREYRIKTAFAMSSWTDLKESLYAQNTPRLFWTKFLVNSGKLLGNLDPRIPELLDEVLEGNEEGFKKWVQNRSLNDNLGMINLLRKPVYFANNFSDNLFQPNALIKTFHKLRGPKVLDLSQGSHATAELPGLFGLQNYVFDKMSSWFKYWLQNDKTAKDFELGKIVVQPSVYKEREIQSYYQVPKRLYLHPRRITRGGLSPFPYLLPAQSDSFMAGLDTGASTGVPFLSAILDAHFEVPTIKYPKLNNLINSIRYQTDRFEEGLKLRGIPRLKLNVEVSSTPYQLIAYIYDVSPTGIAKLITHGAYTGKSPQERINIELVATAYDIEAGHRLAIIIDTQDPLYEEPNNKLYKVNLNFDFKSQSYLEIKGWK</sequence>
<dbReference type="EMBL" id="QDKL01000002">
    <property type="protein sequence ID" value="RZF21520.1"/>
    <property type="molecule type" value="Genomic_DNA"/>
</dbReference>
<protein>
    <submittedName>
        <fullName evidence="4">Acyl esterase</fullName>
    </submittedName>
</protein>
<organism evidence="4 5">
    <name type="scientific">Halobacteriovorax vibrionivorans</name>
    <dbReference type="NCBI Taxonomy" id="2152716"/>
    <lineage>
        <taxon>Bacteria</taxon>
        <taxon>Pseudomonadati</taxon>
        <taxon>Bdellovibrionota</taxon>
        <taxon>Bacteriovoracia</taxon>
        <taxon>Bacteriovoracales</taxon>
        <taxon>Halobacteriovoraceae</taxon>
        <taxon>Halobacteriovorax</taxon>
    </lineage>
</organism>
<feature type="chain" id="PRO_5046759977" evidence="2">
    <location>
        <begin position="18"/>
        <end position="522"/>
    </location>
</feature>
<dbReference type="InterPro" id="IPR013736">
    <property type="entry name" value="Xaa-Pro_dipept_C"/>
</dbReference>
<dbReference type="Gene3D" id="2.60.120.260">
    <property type="entry name" value="Galactose-binding domain-like"/>
    <property type="match status" value="1"/>
</dbReference>
<dbReference type="RefSeq" id="WP_115360983.1">
    <property type="nucleotide sequence ID" value="NZ_QDKL01000002.1"/>
</dbReference>
<reference evidence="5" key="1">
    <citation type="journal article" date="2019" name="Int. J. Syst. Evol. Microbiol.">
        <title>Halobacteriovorax valvorus sp. nov., a novel prokaryotic predator isolated from coastal seawater of China.</title>
        <authorList>
            <person name="Chen M.-X."/>
        </authorList>
    </citation>
    <scope>NUCLEOTIDE SEQUENCE [LARGE SCALE GENOMIC DNA]</scope>
    <source>
        <strain evidence="5">BL9</strain>
    </source>
</reference>
<feature type="domain" description="Xaa-Pro dipeptidyl-peptidase C-terminal" evidence="3">
    <location>
        <begin position="295"/>
        <end position="517"/>
    </location>
</feature>
<dbReference type="InterPro" id="IPR050261">
    <property type="entry name" value="FrsA_esterase"/>
</dbReference>
<dbReference type="Pfam" id="PF08530">
    <property type="entry name" value="PepX_C"/>
    <property type="match status" value="1"/>
</dbReference>
<dbReference type="PANTHER" id="PTHR22946">
    <property type="entry name" value="DIENELACTONE HYDROLASE DOMAIN-CONTAINING PROTEIN-RELATED"/>
    <property type="match status" value="1"/>
</dbReference>
<comment type="caution">
    <text evidence="4">The sequence shown here is derived from an EMBL/GenBank/DDBJ whole genome shotgun (WGS) entry which is preliminary data.</text>
</comment>
<keyword evidence="1" id="KW-0378">Hydrolase</keyword>
<evidence type="ECO:0000313" key="5">
    <source>
        <dbReference type="Proteomes" id="UP000443582"/>
    </source>
</evidence>
<dbReference type="InterPro" id="IPR029058">
    <property type="entry name" value="AB_hydrolase_fold"/>
</dbReference>
<dbReference type="SUPFAM" id="SSF49785">
    <property type="entry name" value="Galactose-binding domain-like"/>
    <property type="match status" value="1"/>
</dbReference>
<dbReference type="Proteomes" id="UP000443582">
    <property type="component" value="Unassembled WGS sequence"/>
</dbReference>
<dbReference type="SMART" id="SM00939">
    <property type="entry name" value="PepX_C"/>
    <property type="match status" value="1"/>
</dbReference>
<evidence type="ECO:0000256" key="1">
    <source>
        <dbReference type="ARBA" id="ARBA00022801"/>
    </source>
</evidence>
<dbReference type="SUPFAM" id="SSF53474">
    <property type="entry name" value="alpha/beta-Hydrolases"/>
    <property type="match status" value="1"/>
</dbReference>